<dbReference type="InterPro" id="IPR002641">
    <property type="entry name" value="PNPLA_dom"/>
</dbReference>
<evidence type="ECO:0000313" key="7">
    <source>
        <dbReference type="Proteomes" id="UP000245206"/>
    </source>
</evidence>
<dbReference type="GO" id="GO:0016042">
    <property type="term" value="P:lipid catabolic process"/>
    <property type="evidence" value="ECO:0007669"/>
    <property type="project" value="UniProtKB-UniRule"/>
</dbReference>
<protein>
    <submittedName>
        <fullName evidence="6">Alpha/beta hydrolase</fullName>
    </submittedName>
</protein>
<dbReference type="Pfam" id="PF01734">
    <property type="entry name" value="Patatin"/>
    <property type="match status" value="1"/>
</dbReference>
<sequence length="303" mass="34113">MVITMSKKKALVLSGGGARGAYQAGVLRYLEEINWKPDIICGTSVGAINACAIGSGMDSKKLSELWLKLNQKHIMRYSVWNMLKGLFRRKYYPLVETYPLKKFIHEHLDFSHLNESKIKVIISAVNILTSELRFFENPTLQIEHLLASSAIPMIFPWQMIDGEPYWDGGVMANTPILPALTHEASDIVVVLLSPVGSSAIMETPVTKDEALERLFELYLLGSYKSVEQGLEYRKSVMNGLTAIENFLLNLRTQFTNAKISVIAPKQMLGFGSILNFKKEQAEKLLVQGYDDAKDFFQTKSKKK</sequence>
<feature type="active site" description="Proton acceptor" evidence="4">
    <location>
        <position position="167"/>
    </location>
</feature>
<dbReference type="InterPro" id="IPR050301">
    <property type="entry name" value="NTE"/>
</dbReference>
<dbReference type="GO" id="GO:0016787">
    <property type="term" value="F:hydrolase activity"/>
    <property type="evidence" value="ECO:0007669"/>
    <property type="project" value="UniProtKB-UniRule"/>
</dbReference>
<evidence type="ECO:0000259" key="5">
    <source>
        <dbReference type="PROSITE" id="PS51635"/>
    </source>
</evidence>
<feature type="active site" description="Nucleophile" evidence="4">
    <location>
        <position position="44"/>
    </location>
</feature>
<dbReference type="PROSITE" id="PS51635">
    <property type="entry name" value="PNPLA"/>
    <property type="match status" value="1"/>
</dbReference>
<comment type="caution">
    <text evidence="6">The sequence shown here is derived from an EMBL/GenBank/DDBJ whole genome shotgun (WGS) entry which is preliminary data.</text>
</comment>
<reference evidence="7" key="1">
    <citation type="journal article" date="2019" name="Microbiol. Immunol.">
        <title>Molecular and phenotypic characterization of Leptospira johnsonii sp. nov., Leptospira ellinghausenii sp. nov. and Leptospira ryugenii sp. nov. isolated from soil and water in Japan.</title>
        <authorList>
            <person name="Masuzawa T."/>
            <person name="Saito M."/>
            <person name="Nakao R."/>
            <person name="Nikaido Y."/>
            <person name="Matsumoto M."/>
            <person name="Ogawa M."/>
            <person name="Yokoyama M."/>
            <person name="Hidaka Y."/>
            <person name="Tomita J."/>
            <person name="Sakakibara K."/>
            <person name="Suzuki K."/>
            <person name="Yasuda S."/>
            <person name="Sato H."/>
            <person name="Yamaguchi M."/>
            <person name="Yoshida S.I."/>
            <person name="Koizumi N."/>
            <person name="Kawamura Y."/>
        </authorList>
    </citation>
    <scope>NUCLEOTIDE SEQUENCE [LARGE SCALE GENOMIC DNA]</scope>
    <source>
        <strain evidence="7">E18</strain>
    </source>
</reference>
<feature type="short sequence motif" description="GXSXG" evidence="4">
    <location>
        <begin position="42"/>
        <end position="46"/>
    </location>
</feature>
<accession>A0A2P2D935</accession>
<evidence type="ECO:0000256" key="1">
    <source>
        <dbReference type="ARBA" id="ARBA00022801"/>
    </source>
</evidence>
<dbReference type="PANTHER" id="PTHR14226">
    <property type="entry name" value="NEUROPATHY TARGET ESTERASE/SWISS CHEESE D.MELANOGASTER"/>
    <property type="match status" value="1"/>
</dbReference>
<feature type="domain" description="PNPLA" evidence="5">
    <location>
        <begin position="11"/>
        <end position="180"/>
    </location>
</feature>
<keyword evidence="2 4" id="KW-0442">Lipid degradation</keyword>
<evidence type="ECO:0000256" key="2">
    <source>
        <dbReference type="ARBA" id="ARBA00022963"/>
    </source>
</evidence>
<keyword evidence="7" id="KW-1185">Reference proteome</keyword>
<dbReference type="PANTHER" id="PTHR14226:SF57">
    <property type="entry name" value="BLR7027 PROTEIN"/>
    <property type="match status" value="1"/>
</dbReference>
<evidence type="ECO:0000256" key="3">
    <source>
        <dbReference type="ARBA" id="ARBA00023098"/>
    </source>
</evidence>
<dbReference type="AlphaFoldDB" id="A0A2P2D935"/>
<dbReference type="Gene3D" id="3.40.1090.10">
    <property type="entry name" value="Cytosolic phospholipase A2 catalytic domain"/>
    <property type="match status" value="2"/>
</dbReference>
<evidence type="ECO:0000313" key="6">
    <source>
        <dbReference type="EMBL" id="GBF41153.1"/>
    </source>
</evidence>
<dbReference type="EMBL" id="BFAZ01000002">
    <property type="protein sequence ID" value="GBF41153.1"/>
    <property type="molecule type" value="Genomic_DNA"/>
</dbReference>
<feature type="short sequence motif" description="DGA/G" evidence="4">
    <location>
        <begin position="167"/>
        <end position="169"/>
    </location>
</feature>
<evidence type="ECO:0000256" key="4">
    <source>
        <dbReference type="PROSITE-ProRule" id="PRU01161"/>
    </source>
</evidence>
<feature type="short sequence motif" description="GXGXXG" evidence="4">
    <location>
        <begin position="15"/>
        <end position="20"/>
    </location>
</feature>
<name>A0A2P2D935_9LEPT</name>
<dbReference type="SUPFAM" id="SSF52151">
    <property type="entry name" value="FabD/lysophospholipase-like"/>
    <property type="match status" value="1"/>
</dbReference>
<dbReference type="InterPro" id="IPR016035">
    <property type="entry name" value="Acyl_Trfase/lysoPLipase"/>
</dbReference>
<dbReference type="CDD" id="cd07209">
    <property type="entry name" value="Pat_hypo_Ecoli_Z1214_like"/>
    <property type="match status" value="1"/>
</dbReference>
<gene>
    <name evidence="6" type="ORF">LPTSP2_04240</name>
</gene>
<keyword evidence="1 4" id="KW-0378">Hydrolase</keyword>
<organism evidence="6 7">
    <name type="scientific">Leptospira ellinghausenii</name>
    <dbReference type="NCBI Taxonomy" id="1917822"/>
    <lineage>
        <taxon>Bacteria</taxon>
        <taxon>Pseudomonadati</taxon>
        <taxon>Spirochaetota</taxon>
        <taxon>Spirochaetia</taxon>
        <taxon>Leptospirales</taxon>
        <taxon>Leptospiraceae</taxon>
        <taxon>Leptospira</taxon>
    </lineage>
</organism>
<dbReference type="Proteomes" id="UP000245206">
    <property type="component" value="Unassembled WGS sequence"/>
</dbReference>
<keyword evidence="3 4" id="KW-0443">Lipid metabolism</keyword>
<proteinExistence type="predicted"/>